<dbReference type="EMBL" id="PQFF01000251">
    <property type="protein sequence ID" value="RHZ70233.1"/>
    <property type="molecule type" value="Genomic_DNA"/>
</dbReference>
<dbReference type="GO" id="GO:0005634">
    <property type="term" value="C:nucleus"/>
    <property type="evidence" value="ECO:0007669"/>
    <property type="project" value="UniProtKB-SubCell"/>
</dbReference>
<organism evidence="8 9">
    <name type="scientific">Diversispora epigaea</name>
    <dbReference type="NCBI Taxonomy" id="1348612"/>
    <lineage>
        <taxon>Eukaryota</taxon>
        <taxon>Fungi</taxon>
        <taxon>Fungi incertae sedis</taxon>
        <taxon>Mucoromycota</taxon>
        <taxon>Glomeromycotina</taxon>
        <taxon>Glomeromycetes</taxon>
        <taxon>Diversisporales</taxon>
        <taxon>Diversisporaceae</taxon>
        <taxon>Diversispora</taxon>
    </lineage>
</organism>
<keyword evidence="3" id="KW-0863">Zinc-finger</keyword>
<evidence type="ECO:0000256" key="4">
    <source>
        <dbReference type="ARBA" id="ARBA00022833"/>
    </source>
</evidence>
<evidence type="ECO:0000313" key="7">
    <source>
        <dbReference type="EMBL" id="RHZ70232.1"/>
    </source>
</evidence>
<evidence type="ECO:0000313" key="8">
    <source>
        <dbReference type="EMBL" id="RHZ70233.1"/>
    </source>
</evidence>
<dbReference type="GO" id="GO:0046983">
    <property type="term" value="F:protein dimerization activity"/>
    <property type="evidence" value="ECO:0007669"/>
    <property type="project" value="InterPro"/>
</dbReference>
<evidence type="ECO:0000313" key="9">
    <source>
        <dbReference type="Proteomes" id="UP000266861"/>
    </source>
</evidence>
<dbReference type="InterPro" id="IPR012337">
    <property type="entry name" value="RNaseH-like_sf"/>
</dbReference>
<feature type="domain" description="HAT C-terminal dimerisation" evidence="6">
    <location>
        <begin position="505"/>
        <end position="565"/>
    </location>
</feature>
<comment type="subcellular location">
    <subcellularLocation>
        <location evidence="1">Nucleus</location>
    </subcellularLocation>
</comment>
<accession>A0A397IAQ5</accession>
<dbReference type="Proteomes" id="UP000266861">
    <property type="component" value="Unassembled WGS sequence"/>
</dbReference>
<keyword evidence="4" id="KW-0862">Zinc</keyword>
<dbReference type="STRING" id="1348612.A0A397IAQ5"/>
<dbReference type="PANTHER" id="PTHR46481">
    <property type="entry name" value="ZINC FINGER BED DOMAIN-CONTAINING PROTEIN 4"/>
    <property type="match status" value="1"/>
</dbReference>
<sequence>MARTRRKKISISTRMNEHPNVFREDGGIMFCNYCDLSVEWKTKSTVDGHCLSKAHINKKEIYERNEQAKKQTTIFTINTASKSKKEVIEDLEKINHLLPFFKKYLKEGGAIPQAPTLRQLYLPHVFEKHFSLFQNYFNQKSVAIIMDETTDDCSRSVVNTLFSFRQNTKLVSVDFLNRVNNSTMGGTLLSILPNYNISYSLPKLFLTDSASYMKKCYREALKPIMPQLIHIPCCAHIINLIGDTWRIFPSFDLVKTLLAKIKETFVNAPARKGRYLTHLRMHGIENPCKIPLPNATRWNSWFRMVFYTKDHIEYWPSFYYEEYERDRSHNSISTINEILQNTEKKAFIIIYINFIACYAREFVQDLDFFQQQNKPVFPFVEGRLEQLTSYLEGNRAAEYFGSDLQSLITQYNYNPNNFYIIFRAAFDSAYNKFKVHIPQHPARSLFRASRVFDPLFLKIGIQTGDTSCSDIRRYSAIMELSNPSDELLREWAIYCGSVKNLIIDQINLDLYWTEMQATLPILSNIALDCIWFPISSCSVERSFSTYNNLLSSDRQNLSCESLKQLNMLYFNGDKF</sequence>
<gene>
    <name evidence="8" type="ORF">Glove_274g3</name>
    <name evidence="7" type="ORF">Glove_274g4</name>
</gene>
<dbReference type="InterPro" id="IPR008906">
    <property type="entry name" value="HATC_C_dom"/>
</dbReference>
<proteinExistence type="predicted"/>
<comment type="caution">
    <text evidence="8">The sequence shown here is derived from an EMBL/GenBank/DDBJ whole genome shotgun (WGS) entry which is preliminary data.</text>
</comment>
<keyword evidence="2" id="KW-0479">Metal-binding</keyword>
<evidence type="ECO:0000256" key="5">
    <source>
        <dbReference type="ARBA" id="ARBA00023242"/>
    </source>
</evidence>
<evidence type="ECO:0000256" key="3">
    <source>
        <dbReference type="ARBA" id="ARBA00022771"/>
    </source>
</evidence>
<name>A0A397IAQ5_9GLOM</name>
<dbReference type="GO" id="GO:0008270">
    <property type="term" value="F:zinc ion binding"/>
    <property type="evidence" value="ECO:0007669"/>
    <property type="project" value="UniProtKB-KW"/>
</dbReference>
<dbReference type="Pfam" id="PF05699">
    <property type="entry name" value="Dimer_Tnp_hAT"/>
    <property type="match status" value="1"/>
</dbReference>
<dbReference type="OrthoDB" id="2421790at2759"/>
<dbReference type="PANTHER" id="PTHR46481:SF10">
    <property type="entry name" value="ZINC FINGER BED DOMAIN-CONTAINING PROTEIN 39"/>
    <property type="match status" value="1"/>
</dbReference>
<keyword evidence="9" id="KW-1185">Reference proteome</keyword>
<dbReference type="InterPro" id="IPR052035">
    <property type="entry name" value="ZnF_BED_domain_contain"/>
</dbReference>
<keyword evidence="5" id="KW-0539">Nucleus</keyword>
<dbReference type="AlphaFoldDB" id="A0A397IAQ5"/>
<evidence type="ECO:0000256" key="2">
    <source>
        <dbReference type="ARBA" id="ARBA00022723"/>
    </source>
</evidence>
<evidence type="ECO:0000259" key="6">
    <source>
        <dbReference type="Pfam" id="PF05699"/>
    </source>
</evidence>
<protein>
    <recommendedName>
        <fullName evidence="6">HAT C-terminal dimerisation domain-containing protein</fullName>
    </recommendedName>
</protein>
<evidence type="ECO:0000256" key="1">
    <source>
        <dbReference type="ARBA" id="ARBA00004123"/>
    </source>
</evidence>
<reference evidence="8 9" key="1">
    <citation type="submission" date="2018-08" db="EMBL/GenBank/DDBJ databases">
        <title>Genome and evolution of the arbuscular mycorrhizal fungus Diversispora epigaea (formerly Glomus versiforme) and its bacterial endosymbionts.</title>
        <authorList>
            <person name="Sun X."/>
            <person name="Fei Z."/>
            <person name="Harrison M."/>
        </authorList>
    </citation>
    <scope>NUCLEOTIDE SEQUENCE [LARGE SCALE GENOMIC DNA]</scope>
    <source>
        <strain evidence="8 9">IT104</strain>
    </source>
</reference>
<dbReference type="EMBL" id="PQFF01000251">
    <property type="protein sequence ID" value="RHZ70232.1"/>
    <property type="molecule type" value="Genomic_DNA"/>
</dbReference>
<dbReference type="SUPFAM" id="SSF53098">
    <property type="entry name" value="Ribonuclease H-like"/>
    <property type="match status" value="1"/>
</dbReference>